<dbReference type="Proteomes" id="UP001061298">
    <property type="component" value="Chromosome"/>
</dbReference>
<sequence>MGEHDRPLPRAGVVLRERGTTARLRTGDLLFEGGGVRRRIR</sequence>
<name>A0ABY6E7H0_9ACTN</name>
<evidence type="ECO:0000313" key="2">
    <source>
        <dbReference type="Proteomes" id="UP001061298"/>
    </source>
</evidence>
<evidence type="ECO:0000313" key="1">
    <source>
        <dbReference type="EMBL" id="UXY22621.1"/>
    </source>
</evidence>
<dbReference type="RefSeq" id="WP_263232690.1">
    <property type="nucleotide sequence ID" value="NZ_CP106793.1"/>
</dbReference>
<keyword evidence="2" id="KW-1185">Reference proteome</keyword>
<reference evidence="1" key="1">
    <citation type="submission" date="2022-10" db="EMBL/GenBank/DDBJ databases">
        <authorList>
            <person name="Mo P."/>
        </authorList>
    </citation>
    <scope>NUCLEOTIDE SEQUENCE</scope>
    <source>
        <strain evidence="1">HUAS 13-4</strain>
    </source>
</reference>
<gene>
    <name evidence="1" type="ORF">N8I84_30885</name>
</gene>
<organism evidence="1 2">
    <name type="scientific">Streptomyces cynarae</name>
    <dbReference type="NCBI Taxonomy" id="2981134"/>
    <lineage>
        <taxon>Bacteria</taxon>
        <taxon>Bacillati</taxon>
        <taxon>Actinomycetota</taxon>
        <taxon>Actinomycetes</taxon>
        <taxon>Kitasatosporales</taxon>
        <taxon>Streptomycetaceae</taxon>
        <taxon>Streptomyces</taxon>
    </lineage>
</organism>
<protein>
    <submittedName>
        <fullName evidence="1">Uncharacterized protein</fullName>
    </submittedName>
</protein>
<accession>A0ABY6E7H0</accession>
<dbReference type="EMBL" id="CP106793">
    <property type="protein sequence ID" value="UXY22621.1"/>
    <property type="molecule type" value="Genomic_DNA"/>
</dbReference>
<proteinExistence type="predicted"/>